<name>A0AAN7CLN9_9PEZI</name>
<dbReference type="EMBL" id="MU857741">
    <property type="protein sequence ID" value="KAK4244401.1"/>
    <property type="molecule type" value="Genomic_DNA"/>
</dbReference>
<reference evidence="1" key="1">
    <citation type="journal article" date="2023" name="Mol. Phylogenet. Evol.">
        <title>Genome-scale phylogeny and comparative genomics of the fungal order Sordariales.</title>
        <authorList>
            <person name="Hensen N."/>
            <person name="Bonometti L."/>
            <person name="Westerberg I."/>
            <person name="Brannstrom I.O."/>
            <person name="Guillou S."/>
            <person name="Cros-Aarteil S."/>
            <person name="Calhoun S."/>
            <person name="Haridas S."/>
            <person name="Kuo A."/>
            <person name="Mondo S."/>
            <person name="Pangilinan J."/>
            <person name="Riley R."/>
            <person name="LaButti K."/>
            <person name="Andreopoulos B."/>
            <person name="Lipzen A."/>
            <person name="Chen C."/>
            <person name="Yan M."/>
            <person name="Daum C."/>
            <person name="Ng V."/>
            <person name="Clum A."/>
            <person name="Steindorff A."/>
            <person name="Ohm R.A."/>
            <person name="Martin F."/>
            <person name="Silar P."/>
            <person name="Natvig D.O."/>
            <person name="Lalanne C."/>
            <person name="Gautier V."/>
            <person name="Ament-Velasquez S.L."/>
            <person name="Kruys A."/>
            <person name="Hutchinson M.I."/>
            <person name="Powell A.J."/>
            <person name="Barry K."/>
            <person name="Miller A.N."/>
            <person name="Grigoriev I.V."/>
            <person name="Debuchy R."/>
            <person name="Gladieux P."/>
            <person name="Hiltunen Thoren M."/>
            <person name="Johannesson H."/>
        </authorList>
    </citation>
    <scope>NUCLEOTIDE SEQUENCE</scope>
    <source>
        <strain evidence="1">CBS 359.72</strain>
    </source>
</reference>
<evidence type="ECO:0000313" key="2">
    <source>
        <dbReference type="Proteomes" id="UP001303647"/>
    </source>
</evidence>
<proteinExistence type="predicted"/>
<gene>
    <name evidence="1" type="ORF">C7999DRAFT_17345</name>
</gene>
<dbReference type="Proteomes" id="UP001303647">
    <property type="component" value="Unassembled WGS sequence"/>
</dbReference>
<dbReference type="Pfam" id="PF09729">
    <property type="entry name" value="Gti1_Pac2"/>
    <property type="match status" value="1"/>
</dbReference>
<reference evidence="1" key="2">
    <citation type="submission" date="2023-05" db="EMBL/GenBank/DDBJ databases">
        <authorList>
            <consortium name="Lawrence Berkeley National Laboratory"/>
            <person name="Steindorff A."/>
            <person name="Hensen N."/>
            <person name="Bonometti L."/>
            <person name="Westerberg I."/>
            <person name="Brannstrom I.O."/>
            <person name="Guillou S."/>
            <person name="Cros-Aarteil S."/>
            <person name="Calhoun S."/>
            <person name="Haridas S."/>
            <person name="Kuo A."/>
            <person name="Mondo S."/>
            <person name="Pangilinan J."/>
            <person name="Riley R."/>
            <person name="Labutti K."/>
            <person name="Andreopoulos B."/>
            <person name="Lipzen A."/>
            <person name="Chen C."/>
            <person name="Yanf M."/>
            <person name="Daum C."/>
            <person name="Ng V."/>
            <person name="Clum A."/>
            <person name="Ohm R."/>
            <person name="Martin F."/>
            <person name="Silar P."/>
            <person name="Natvig D."/>
            <person name="Lalanne C."/>
            <person name="Gautier V."/>
            <person name="Ament-Velasquez S.L."/>
            <person name="Kruys A."/>
            <person name="Hutchinson M.I."/>
            <person name="Powell A.J."/>
            <person name="Barry K."/>
            <person name="Miller A.N."/>
            <person name="Grigoriev I.V."/>
            <person name="Debuchy R."/>
            <person name="Gladieux P."/>
            <person name="Thoren M.H."/>
            <person name="Johannesson H."/>
        </authorList>
    </citation>
    <scope>NUCLEOTIDE SEQUENCE</scope>
    <source>
        <strain evidence="1">CBS 359.72</strain>
    </source>
</reference>
<keyword evidence="2" id="KW-1185">Reference proteome</keyword>
<sequence>LPAKNEVANFVSQDAAYLVEAAAVARTLPRLESRTGDARALVRSGAVLVHGEEYRRWKDGRRWTDGRNLGNGFSLYRELATDDADRMSQEDLVSLLLSLSP</sequence>
<comment type="caution">
    <text evidence="1">The sequence shown here is derived from an EMBL/GenBank/DDBJ whole genome shotgun (WGS) entry which is preliminary data.</text>
</comment>
<accession>A0AAN7CLN9</accession>
<dbReference type="InterPro" id="IPR018608">
    <property type="entry name" value="Gti1/Pac2"/>
</dbReference>
<dbReference type="AlphaFoldDB" id="A0AAN7CLN9"/>
<evidence type="ECO:0000313" key="1">
    <source>
        <dbReference type="EMBL" id="KAK4244401.1"/>
    </source>
</evidence>
<feature type="non-terminal residue" evidence="1">
    <location>
        <position position="1"/>
    </location>
</feature>
<organism evidence="1 2">
    <name type="scientific">Corynascus novoguineensis</name>
    <dbReference type="NCBI Taxonomy" id="1126955"/>
    <lineage>
        <taxon>Eukaryota</taxon>
        <taxon>Fungi</taxon>
        <taxon>Dikarya</taxon>
        <taxon>Ascomycota</taxon>
        <taxon>Pezizomycotina</taxon>
        <taxon>Sordariomycetes</taxon>
        <taxon>Sordariomycetidae</taxon>
        <taxon>Sordariales</taxon>
        <taxon>Chaetomiaceae</taxon>
        <taxon>Corynascus</taxon>
    </lineage>
</organism>
<protein>
    <submittedName>
        <fullName evidence="1">Uncharacterized protein</fullName>
    </submittedName>
</protein>